<dbReference type="PANTHER" id="PTHR33646:SF22">
    <property type="entry name" value="OS02G0558500 PROTEIN"/>
    <property type="match status" value="1"/>
</dbReference>
<name>A0A1D6HAS8_MAIZE</name>
<dbReference type="PANTHER" id="PTHR33646">
    <property type="entry name" value="GB|AAF00631.1"/>
    <property type="match status" value="1"/>
</dbReference>
<gene>
    <name evidence="2" type="ORF">ZEAMMB73_Zm00001d016851</name>
</gene>
<feature type="region of interest" description="Disordered" evidence="1">
    <location>
        <begin position="208"/>
        <end position="238"/>
    </location>
</feature>
<dbReference type="eggNOG" id="ENOG502QR2C">
    <property type="taxonomic scope" value="Eukaryota"/>
</dbReference>
<dbReference type="FunCoup" id="A0A1D6HAS8">
    <property type="interactions" value="37"/>
</dbReference>
<organism evidence="2">
    <name type="scientific">Zea mays</name>
    <name type="common">Maize</name>
    <dbReference type="NCBI Taxonomy" id="4577"/>
    <lineage>
        <taxon>Eukaryota</taxon>
        <taxon>Viridiplantae</taxon>
        <taxon>Streptophyta</taxon>
        <taxon>Embryophyta</taxon>
        <taxon>Tracheophyta</taxon>
        <taxon>Spermatophyta</taxon>
        <taxon>Magnoliopsida</taxon>
        <taxon>Liliopsida</taxon>
        <taxon>Poales</taxon>
        <taxon>Poaceae</taxon>
        <taxon>PACMAD clade</taxon>
        <taxon>Panicoideae</taxon>
        <taxon>Andropogonodae</taxon>
        <taxon>Andropogoneae</taxon>
        <taxon>Tripsacinae</taxon>
        <taxon>Zea</taxon>
    </lineage>
</organism>
<feature type="region of interest" description="Disordered" evidence="1">
    <location>
        <begin position="1"/>
        <end position="29"/>
    </location>
</feature>
<reference evidence="2" key="1">
    <citation type="submission" date="2015-12" db="EMBL/GenBank/DDBJ databases">
        <title>Update maize B73 reference genome by single molecule sequencing technologies.</title>
        <authorList>
            <consortium name="Maize Genome Sequencing Project"/>
            <person name="Ware D."/>
        </authorList>
    </citation>
    <scope>NUCLEOTIDE SEQUENCE</scope>
    <source>
        <tissue evidence="2">Seedling</tissue>
    </source>
</reference>
<dbReference type="InParanoid" id="A0A1D6HAS8"/>
<accession>A0A1D6HAS8</accession>
<dbReference type="IntAct" id="A0A1D6HAS8">
    <property type="interactions" value="1"/>
</dbReference>
<dbReference type="OMA" id="AIGCDEP"/>
<proteinExistence type="predicted"/>
<dbReference type="ExpressionAtlas" id="A0A1D6HAS8">
    <property type="expression patterns" value="baseline and differential"/>
</dbReference>
<dbReference type="PaxDb" id="4577-GRMZM2G121525_P01"/>
<protein>
    <submittedName>
        <fullName evidence="2">Uncharacterized protein</fullName>
    </submittedName>
</protein>
<sequence length="326" mass="34316">MSMEDDASKISDWEVLSATSSRGGGDDDEVLTVSGGGGDVVLLDHFVLTPDPAASCPGDGEGSWSDDRGAWQGLELLDGFDPIPEASFDLAVGVRSQQLLISDVDDAREEGSIVQATVARGATRSAEGNQDDVVEVEIEQESSSVISRGALCPVLQVAADHGVEETLDSEAVTPTGGSLQSQVSESSLVQLDDGGIGAGEKRSCLEDAVSSDEIHGEQEEQEQGSNANAAIGCDEPDGEAKDDALPLAHTPAALLGLVVLGRKMYRMKHKARGLPQIKIAFDDKRASQFADRAARLNEAFLVARRVPMLRTSSGGATLPWSMVQDR</sequence>
<evidence type="ECO:0000256" key="1">
    <source>
        <dbReference type="SAM" id="MobiDB-lite"/>
    </source>
</evidence>
<evidence type="ECO:0000313" key="2">
    <source>
        <dbReference type="EMBL" id="AQK71808.1"/>
    </source>
</evidence>
<dbReference type="AlphaFoldDB" id="A0A1D6HAS8"/>
<dbReference type="EMBL" id="CM000781">
    <property type="protein sequence ID" value="AQK71808.1"/>
    <property type="molecule type" value="Genomic_DNA"/>
</dbReference>
<feature type="compositionally biased region" description="Basic and acidic residues" evidence="1">
    <location>
        <begin position="1"/>
        <end position="12"/>
    </location>
</feature>
<dbReference type="InterPro" id="IPR045883">
    <property type="entry name" value="At4g13530-like"/>
</dbReference>